<dbReference type="PANTHER" id="PTHR23188">
    <property type="entry name" value="RNA POLYMERASE II-ASSOCIATED FACTOR 1 HOMOLOG"/>
    <property type="match status" value="1"/>
</dbReference>
<dbReference type="GeneID" id="91085320"/>
<keyword evidence="5" id="KW-1185">Reference proteome</keyword>
<comment type="similarity">
    <text evidence="2">Belongs to the PAF1 family.</text>
</comment>
<dbReference type="GO" id="GO:0003682">
    <property type="term" value="F:chromatin binding"/>
    <property type="evidence" value="ECO:0007669"/>
    <property type="project" value="TreeGrafter"/>
</dbReference>
<dbReference type="Pfam" id="PF03985">
    <property type="entry name" value="Paf1"/>
    <property type="match status" value="1"/>
</dbReference>
<evidence type="ECO:0008006" key="6">
    <source>
        <dbReference type="Google" id="ProtNLM"/>
    </source>
</evidence>
<dbReference type="AlphaFoldDB" id="A0AAJ8JPC8"/>
<proteinExistence type="inferred from homology"/>
<reference evidence="4" key="2">
    <citation type="journal article" date="2022" name="Elife">
        <title>Obligate sexual reproduction of a homothallic fungus closely related to the Cryptococcus pathogenic species complex.</title>
        <authorList>
            <person name="Passer A.R."/>
            <person name="Clancey S.A."/>
            <person name="Shea T."/>
            <person name="David-Palma M."/>
            <person name="Averette A.F."/>
            <person name="Boekhout T."/>
            <person name="Porcel B.M."/>
            <person name="Nowrousian M."/>
            <person name="Cuomo C.A."/>
            <person name="Sun S."/>
            <person name="Heitman J."/>
            <person name="Coelho M.A."/>
        </authorList>
    </citation>
    <scope>NUCLEOTIDE SEQUENCE</scope>
    <source>
        <strain evidence="4">CBS 7841</strain>
    </source>
</reference>
<protein>
    <recommendedName>
        <fullName evidence="6">RNA polymerase II-associated factor 1</fullName>
    </recommendedName>
</protein>
<sequence length="420" mass="47414">MSKKSDLLVKVRFLNPLPNPPFPPKLLNVDTDISRLGEPSYLDQLAASTPLPMLVDSEMGMPLDLNNYDAINPVPNAERVHHPVDLALLAPFNPPSVRNGGAQSLPSATEVPWMRNSNYLTRRNNARRKEAGETKREEIVDASTAAQLMAIEKSFLDINSQETTEIKHPDPKKKHLKVVKTYDILPDSETWANNYIILRFPERPSAATASAPAACASSPRLSKSMLRPIVEDDQQMMEFYLPQEEGVSQLDQAYKQAVDEEPMEKIMQLNVEDPTDPQIDEIFPNAYYDRIRTYEVVSSTVPKKEVLVAFQEEDHNDDMEGPAQKKRKGVYYKEINFKTLLRKTRIKSRVGFRKPNKNELEAREKAKVQVIDPTWTNEQLRLLHGGENLAEGLGEAIDDEKIGLDEGAAQIEQAVQEDSN</sequence>
<dbReference type="Proteomes" id="UP000094043">
    <property type="component" value="Chromosome 1"/>
</dbReference>
<dbReference type="RefSeq" id="XP_066066649.1">
    <property type="nucleotide sequence ID" value="XM_066210552.1"/>
</dbReference>
<reference evidence="4" key="3">
    <citation type="submission" date="2024-01" db="EMBL/GenBank/DDBJ databases">
        <authorList>
            <person name="Coelho M.A."/>
            <person name="David-Palma M."/>
            <person name="Shea T."/>
            <person name="Sun S."/>
            <person name="Cuomo C.A."/>
            <person name="Heitman J."/>
        </authorList>
    </citation>
    <scope>NUCLEOTIDE SEQUENCE</scope>
    <source>
        <strain evidence="4">CBS 7841</strain>
    </source>
</reference>
<evidence type="ECO:0000313" key="5">
    <source>
        <dbReference type="Proteomes" id="UP000094043"/>
    </source>
</evidence>
<evidence type="ECO:0000256" key="3">
    <source>
        <dbReference type="ARBA" id="ARBA00023242"/>
    </source>
</evidence>
<name>A0AAJ8JPC8_9TREE</name>
<dbReference type="GO" id="GO:0016593">
    <property type="term" value="C:Cdc73/Paf1 complex"/>
    <property type="evidence" value="ECO:0007669"/>
    <property type="project" value="InterPro"/>
</dbReference>
<dbReference type="GO" id="GO:0006368">
    <property type="term" value="P:transcription elongation by RNA polymerase II"/>
    <property type="evidence" value="ECO:0007669"/>
    <property type="project" value="InterPro"/>
</dbReference>
<comment type="subcellular location">
    <subcellularLocation>
        <location evidence="1">Nucleus</location>
    </subcellularLocation>
</comment>
<dbReference type="InterPro" id="IPR007133">
    <property type="entry name" value="RNA_pol_II-assoc_Paf1"/>
</dbReference>
<evidence type="ECO:0000313" key="4">
    <source>
        <dbReference type="EMBL" id="WVN85949.1"/>
    </source>
</evidence>
<dbReference type="EMBL" id="CP143784">
    <property type="protein sequence ID" value="WVN85949.1"/>
    <property type="molecule type" value="Genomic_DNA"/>
</dbReference>
<dbReference type="KEGG" id="cdep:91085320"/>
<dbReference type="PANTHER" id="PTHR23188:SF12">
    <property type="entry name" value="RNA POLYMERASE II-ASSOCIATED FACTOR 1 HOMOLOG"/>
    <property type="match status" value="1"/>
</dbReference>
<evidence type="ECO:0000256" key="2">
    <source>
        <dbReference type="ARBA" id="ARBA00007560"/>
    </source>
</evidence>
<gene>
    <name evidence="4" type="ORF">L203_101106</name>
</gene>
<organism evidence="4 5">
    <name type="scientific">Cryptococcus depauperatus CBS 7841</name>
    <dbReference type="NCBI Taxonomy" id="1295531"/>
    <lineage>
        <taxon>Eukaryota</taxon>
        <taxon>Fungi</taxon>
        <taxon>Dikarya</taxon>
        <taxon>Basidiomycota</taxon>
        <taxon>Agaricomycotina</taxon>
        <taxon>Tremellomycetes</taxon>
        <taxon>Tremellales</taxon>
        <taxon>Cryptococcaceae</taxon>
        <taxon>Cryptococcus</taxon>
    </lineage>
</organism>
<keyword evidence="3" id="KW-0539">Nucleus</keyword>
<reference evidence="4" key="1">
    <citation type="submission" date="2016-06" db="EMBL/GenBank/DDBJ databases">
        <authorList>
            <person name="Cuomo C."/>
            <person name="Litvintseva A."/>
            <person name="Heitman J."/>
            <person name="Chen Y."/>
            <person name="Sun S."/>
            <person name="Springer D."/>
            <person name="Dromer F."/>
            <person name="Young S."/>
            <person name="Zeng Q."/>
            <person name="Chapman S."/>
            <person name="Gujja S."/>
            <person name="Saif S."/>
            <person name="Birren B."/>
        </authorList>
    </citation>
    <scope>NUCLEOTIDE SEQUENCE</scope>
    <source>
        <strain evidence="4">CBS 7841</strain>
    </source>
</reference>
<dbReference type="GO" id="GO:0000993">
    <property type="term" value="F:RNA polymerase II complex binding"/>
    <property type="evidence" value="ECO:0007669"/>
    <property type="project" value="TreeGrafter"/>
</dbReference>
<evidence type="ECO:0000256" key="1">
    <source>
        <dbReference type="ARBA" id="ARBA00004123"/>
    </source>
</evidence>
<accession>A0AAJ8JPC8</accession>